<evidence type="ECO:0008006" key="3">
    <source>
        <dbReference type="Google" id="ProtNLM"/>
    </source>
</evidence>
<dbReference type="EMBL" id="MHRK01000027">
    <property type="protein sequence ID" value="OHA23735.1"/>
    <property type="molecule type" value="Genomic_DNA"/>
</dbReference>
<dbReference type="AlphaFoldDB" id="A0A1G2MIK0"/>
<organism evidence="1 2">
    <name type="scientific">Candidatus Taylorbacteria bacterium RIFCSPHIGHO2_02_FULL_43_32b</name>
    <dbReference type="NCBI Taxonomy" id="1802306"/>
    <lineage>
        <taxon>Bacteria</taxon>
        <taxon>Candidatus Tayloriibacteriota</taxon>
    </lineage>
</organism>
<dbReference type="SUPFAM" id="SSF160104">
    <property type="entry name" value="Acetoacetate decarboxylase-like"/>
    <property type="match status" value="1"/>
</dbReference>
<accession>A0A1G2MIK0</accession>
<dbReference type="Pfam" id="PF06314">
    <property type="entry name" value="ADC"/>
    <property type="match status" value="1"/>
</dbReference>
<dbReference type="InterPro" id="IPR023375">
    <property type="entry name" value="ADC_dom_sf"/>
</dbReference>
<proteinExistence type="predicted"/>
<dbReference type="InterPro" id="IPR010451">
    <property type="entry name" value="Acetoacetate_decarboxylase"/>
</dbReference>
<dbReference type="Gene3D" id="2.40.400.10">
    <property type="entry name" value="Acetoacetate decarboxylase-like"/>
    <property type="match status" value="1"/>
</dbReference>
<dbReference type="GO" id="GO:0016829">
    <property type="term" value="F:lyase activity"/>
    <property type="evidence" value="ECO:0007669"/>
    <property type="project" value="InterPro"/>
</dbReference>
<reference evidence="1 2" key="1">
    <citation type="journal article" date="2016" name="Nat. Commun.">
        <title>Thousands of microbial genomes shed light on interconnected biogeochemical processes in an aquifer system.</title>
        <authorList>
            <person name="Anantharaman K."/>
            <person name="Brown C.T."/>
            <person name="Hug L.A."/>
            <person name="Sharon I."/>
            <person name="Castelle C.J."/>
            <person name="Probst A.J."/>
            <person name="Thomas B.C."/>
            <person name="Singh A."/>
            <person name="Wilkins M.J."/>
            <person name="Karaoz U."/>
            <person name="Brodie E.L."/>
            <person name="Williams K.H."/>
            <person name="Hubbard S.S."/>
            <person name="Banfield J.F."/>
        </authorList>
    </citation>
    <scope>NUCLEOTIDE SEQUENCE [LARGE SCALE GENOMIC DNA]</scope>
</reference>
<comment type="caution">
    <text evidence="1">The sequence shown here is derived from an EMBL/GenBank/DDBJ whole genome shotgun (WGS) entry which is preliminary data.</text>
</comment>
<protein>
    <recommendedName>
        <fullName evidence="3">Acetoacetate decarboxylase</fullName>
    </recommendedName>
</protein>
<evidence type="ECO:0000313" key="1">
    <source>
        <dbReference type="EMBL" id="OHA23735.1"/>
    </source>
</evidence>
<dbReference type="Proteomes" id="UP000177130">
    <property type="component" value="Unassembled WGS sequence"/>
</dbReference>
<dbReference type="STRING" id="1802306.A3C72_02395"/>
<name>A0A1G2MIK0_9BACT</name>
<sequence length="265" mass="29407">MEAAEMKNEIARAISKVDLTPQYHVEVLGKKIAVPLVYADASAVMLFFTANANAVNKLLPNKLSSIKVWPGKSLFAVNFFNYRDSPAGPYTEFTFSLPVQINARLKVPVLPILFDNFFSNVGYFVTMMGADTDLGIKHIEQIIPYPLAPGKITTLVSENSGIIRCSIAEDGNEIITADLKVPKGLSLSQKSYNTLYAHDNKLFNVKLKVTAYSGMLFRGFSSIIFREHKIAGIFKELNVSDKPVFAVYYKQATEIASAPQILWNL</sequence>
<evidence type="ECO:0000313" key="2">
    <source>
        <dbReference type="Proteomes" id="UP000177130"/>
    </source>
</evidence>
<gene>
    <name evidence="1" type="ORF">A3C72_02395</name>
</gene>